<name>A0ABW1VGC8_9MICO</name>
<feature type="domain" description="ABC transporter" evidence="4">
    <location>
        <begin position="5"/>
        <end position="232"/>
    </location>
</feature>
<evidence type="ECO:0000256" key="3">
    <source>
        <dbReference type="ARBA" id="ARBA00022840"/>
    </source>
</evidence>
<proteinExistence type="predicted"/>
<dbReference type="InterPro" id="IPR003593">
    <property type="entry name" value="AAA+_ATPase"/>
</dbReference>
<dbReference type="PROSITE" id="PS50893">
    <property type="entry name" value="ABC_TRANSPORTER_2"/>
    <property type="match status" value="1"/>
</dbReference>
<accession>A0ABW1VGC8</accession>
<comment type="caution">
    <text evidence="5">The sequence shown here is derived from an EMBL/GenBank/DDBJ whole genome shotgun (WGS) entry which is preliminary data.</text>
</comment>
<keyword evidence="6" id="KW-1185">Reference proteome</keyword>
<organism evidence="5 6">
    <name type="scientific">Luethyella okanaganae</name>
    <dbReference type="NCBI Taxonomy" id="69372"/>
    <lineage>
        <taxon>Bacteria</taxon>
        <taxon>Bacillati</taxon>
        <taxon>Actinomycetota</taxon>
        <taxon>Actinomycetes</taxon>
        <taxon>Micrococcales</taxon>
        <taxon>Microbacteriaceae</taxon>
        <taxon>Luethyella</taxon>
    </lineage>
</organism>
<dbReference type="RefSeq" id="WP_386730664.1">
    <property type="nucleotide sequence ID" value="NZ_JBHSTP010000002.1"/>
</dbReference>
<dbReference type="InterPro" id="IPR050166">
    <property type="entry name" value="ABC_transporter_ATP-bind"/>
</dbReference>
<dbReference type="EMBL" id="JBHSTP010000002">
    <property type="protein sequence ID" value="MFC6356357.1"/>
    <property type="molecule type" value="Genomic_DNA"/>
</dbReference>
<gene>
    <name evidence="5" type="ORF">ACFQB0_09585</name>
</gene>
<keyword evidence="1" id="KW-0813">Transport</keyword>
<dbReference type="Proteomes" id="UP001596306">
    <property type="component" value="Unassembled WGS sequence"/>
</dbReference>
<evidence type="ECO:0000259" key="4">
    <source>
        <dbReference type="PROSITE" id="PS50893"/>
    </source>
</evidence>
<dbReference type="PANTHER" id="PTHR42788">
    <property type="entry name" value="TAURINE IMPORT ATP-BINDING PROTEIN-RELATED"/>
    <property type="match status" value="1"/>
</dbReference>
<dbReference type="PROSITE" id="PS00211">
    <property type="entry name" value="ABC_TRANSPORTER_1"/>
    <property type="match status" value="1"/>
</dbReference>
<dbReference type="Gene3D" id="3.40.50.300">
    <property type="entry name" value="P-loop containing nucleotide triphosphate hydrolases"/>
    <property type="match status" value="1"/>
</dbReference>
<reference evidence="6" key="1">
    <citation type="journal article" date="2019" name="Int. J. Syst. Evol. Microbiol.">
        <title>The Global Catalogue of Microorganisms (GCM) 10K type strain sequencing project: providing services to taxonomists for standard genome sequencing and annotation.</title>
        <authorList>
            <consortium name="The Broad Institute Genomics Platform"/>
            <consortium name="The Broad Institute Genome Sequencing Center for Infectious Disease"/>
            <person name="Wu L."/>
            <person name="Ma J."/>
        </authorList>
    </citation>
    <scope>NUCLEOTIDE SEQUENCE [LARGE SCALE GENOMIC DNA]</scope>
    <source>
        <strain evidence="6">CCUG 43304</strain>
    </source>
</reference>
<keyword evidence="2" id="KW-0547">Nucleotide-binding</keyword>
<dbReference type="SMART" id="SM00382">
    <property type="entry name" value="AAA"/>
    <property type="match status" value="1"/>
</dbReference>
<dbReference type="SUPFAM" id="SSF52540">
    <property type="entry name" value="P-loop containing nucleoside triphosphate hydrolases"/>
    <property type="match status" value="1"/>
</dbReference>
<sequence length="251" mass="27322">MNGLVHVDALSKSFGDVQALGPIDLDLRGNEFVSVVGASGCGKSTLLSIIAGLTDATAGEVLIAGDPVDGPGRDRGVVFQGFTLFPWLTALGNVEFALQGEKSSKRERTAQAREHLALVGLDGFDDHYPSQLSGGMQQRVAIARSLSYRPRILLMDEPFGALDALTRRDMQALLTHVWEQHKLTVLMITHDIEEAIFTSDRVVVMTPRPGRIRADLAVPLERPRVSGMTEAPEFRELFAQILELVHEKAAA</sequence>
<dbReference type="InterPro" id="IPR003439">
    <property type="entry name" value="ABC_transporter-like_ATP-bd"/>
</dbReference>
<evidence type="ECO:0000256" key="2">
    <source>
        <dbReference type="ARBA" id="ARBA00022741"/>
    </source>
</evidence>
<evidence type="ECO:0000313" key="6">
    <source>
        <dbReference type="Proteomes" id="UP001596306"/>
    </source>
</evidence>
<dbReference type="InterPro" id="IPR027417">
    <property type="entry name" value="P-loop_NTPase"/>
</dbReference>
<evidence type="ECO:0000313" key="5">
    <source>
        <dbReference type="EMBL" id="MFC6356357.1"/>
    </source>
</evidence>
<evidence type="ECO:0000256" key="1">
    <source>
        <dbReference type="ARBA" id="ARBA00022448"/>
    </source>
</evidence>
<dbReference type="GO" id="GO:0005524">
    <property type="term" value="F:ATP binding"/>
    <property type="evidence" value="ECO:0007669"/>
    <property type="project" value="UniProtKB-KW"/>
</dbReference>
<dbReference type="CDD" id="cd03293">
    <property type="entry name" value="ABC_NrtD_SsuB_transporters"/>
    <property type="match status" value="1"/>
</dbReference>
<keyword evidence="3 5" id="KW-0067">ATP-binding</keyword>
<protein>
    <submittedName>
        <fullName evidence="5">ABC transporter ATP-binding protein</fullName>
    </submittedName>
</protein>
<dbReference type="InterPro" id="IPR017871">
    <property type="entry name" value="ABC_transporter-like_CS"/>
</dbReference>
<dbReference type="PANTHER" id="PTHR42788:SF13">
    <property type="entry name" value="ALIPHATIC SULFONATES IMPORT ATP-BINDING PROTEIN SSUB"/>
    <property type="match status" value="1"/>
</dbReference>
<dbReference type="Pfam" id="PF00005">
    <property type="entry name" value="ABC_tran"/>
    <property type="match status" value="1"/>
</dbReference>